<organism evidence="2">
    <name type="scientific">freshwater metagenome</name>
    <dbReference type="NCBI Taxonomy" id="449393"/>
    <lineage>
        <taxon>unclassified sequences</taxon>
        <taxon>metagenomes</taxon>
        <taxon>ecological metagenomes</taxon>
    </lineage>
</organism>
<feature type="domain" description="GST N-terminal" evidence="1">
    <location>
        <begin position="12"/>
        <end position="81"/>
    </location>
</feature>
<dbReference type="InterPro" id="IPR004045">
    <property type="entry name" value="Glutathione_S-Trfase_N"/>
</dbReference>
<dbReference type="SUPFAM" id="SSF52833">
    <property type="entry name" value="Thioredoxin-like"/>
    <property type="match status" value="1"/>
</dbReference>
<dbReference type="InterPro" id="IPR036249">
    <property type="entry name" value="Thioredoxin-like_sf"/>
</dbReference>
<dbReference type="EMBL" id="CAEZXM010000118">
    <property type="protein sequence ID" value="CAB4690932.1"/>
    <property type="molecule type" value="Genomic_DNA"/>
</dbReference>
<reference evidence="2" key="1">
    <citation type="submission" date="2020-05" db="EMBL/GenBank/DDBJ databases">
        <authorList>
            <person name="Chiriac C."/>
            <person name="Salcher M."/>
            <person name="Ghai R."/>
            <person name="Kavagutti S V."/>
        </authorList>
    </citation>
    <scope>NUCLEOTIDE SEQUENCE</scope>
</reference>
<sequence length="397" mass="44313">MTTGSANSRYTLYGSPSSLYTGKVRSYLRKQQINFVEAHPSSDRYTASVVPVVGRWIIPVLETPDGRLIQDGADIIDHFERGATATRYPAYPTTPRHLAVSHVFELFGGEGLLRPAMHYRWNFNDQNLAFLEDEFTTSLFPPMPAEQAAAFFLHASGRMRKAAVNFGVNADTAPFIEEAFVEWLELFDAHLGVSPYLLGGLPTLGDYGLMAAMWAHLFRDPAPAMLVKQRAPRVGRWVERMSTYEPYDGEYPEAGTASPQLFADDSIPPTLTALMRYVSEEYLPEITAHVQHANTWLSDRPDLVTGTNGLPDPASRGIGRVDFTWRGMPISTNVMPYRFWLMQRLHDAVAQQDANGQAAVRATLAEAGLDSLLDLRTTRRVERVNHLEVWGPVAARS</sequence>
<name>A0A6J6NYC3_9ZZZZ</name>
<dbReference type="CDD" id="cd00299">
    <property type="entry name" value="GST_C_family"/>
    <property type="match status" value="1"/>
</dbReference>
<evidence type="ECO:0000259" key="1">
    <source>
        <dbReference type="Pfam" id="PF13417"/>
    </source>
</evidence>
<protein>
    <submittedName>
        <fullName evidence="2">Unannotated protein</fullName>
    </submittedName>
</protein>
<proteinExistence type="predicted"/>
<accession>A0A6J6NYC3</accession>
<dbReference type="AlphaFoldDB" id="A0A6J6NYC3"/>
<dbReference type="InterPro" id="IPR036282">
    <property type="entry name" value="Glutathione-S-Trfase_C_sf"/>
</dbReference>
<evidence type="ECO:0000313" key="2">
    <source>
        <dbReference type="EMBL" id="CAB4690932.1"/>
    </source>
</evidence>
<dbReference type="SUPFAM" id="SSF47616">
    <property type="entry name" value="GST C-terminal domain-like"/>
    <property type="match status" value="1"/>
</dbReference>
<gene>
    <name evidence="2" type="ORF">UFOPK2366_00752</name>
</gene>
<dbReference type="Gene3D" id="3.40.30.10">
    <property type="entry name" value="Glutaredoxin"/>
    <property type="match status" value="1"/>
</dbReference>
<dbReference type="Pfam" id="PF13417">
    <property type="entry name" value="GST_N_3"/>
    <property type="match status" value="1"/>
</dbReference>